<dbReference type="PANTHER" id="PTHR22775">
    <property type="entry name" value="SORTING NEXIN"/>
    <property type="match status" value="1"/>
</dbReference>
<name>A0A0D0DMF4_9AGAM</name>
<feature type="region of interest" description="Disordered" evidence="1">
    <location>
        <begin position="1"/>
        <end position="26"/>
    </location>
</feature>
<reference evidence="4" key="2">
    <citation type="submission" date="2015-01" db="EMBL/GenBank/DDBJ databases">
        <title>Evolutionary Origins and Diversification of the Mycorrhizal Mutualists.</title>
        <authorList>
            <consortium name="DOE Joint Genome Institute"/>
            <consortium name="Mycorrhizal Genomics Consortium"/>
            <person name="Kohler A."/>
            <person name="Kuo A."/>
            <person name="Nagy L.G."/>
            <person name="Floudas D."/>
            <person name="Copeland A."/>
            <person name="Barry K.W."/>
            <person name="Cichocki N."/>
            <person name="Veneault-Fourrey C."/>
            <person name="LaButti K."/>
            <person name="Lindquist E.A."/>
            <person name="Lipzen A."/>
            <person name="Lundell T."/>
            <person name="Morin E."/>
            <person name="Murat C."/>
            <person name="Riley R."/>
            <person name="Ohm R."/>
            <person name="Sun H."/>
            <person name="Tunlid A."/>
            <person name="Henrissat B."/>
            <person name="Grigoriev I.V."/>
            <person name="Hibbett D.S."/>
            <person name="Martin F."/>
        </authorList>
    </citation>
    <scope>NUCLEOTIDE SEQUENCE [LARGE SCALE GENOMIC DNA]</scope>
    <source>
        <strain evidence="4">Ve08.2h10</strain>
    </source>
</reference>
<sequence length="526" mass="58300">MAGQIPLQLDGRSPRSAASLASNNTRQQQQQASLAKRLLFPHLPPGSDLPSLFASPACPPELNDEVYDFIALALRAFVNIWWTKITRYDKEFLPQIASIVTHVVRALEERFLNVDLSLLVFCDIPAVITQHYRDYRHAASKVSTSYAAGGALSLPQLFHQLQPHMAVSADGNIHEEYFRQAFDHVLKACLPHDDYAPEAERFIIREIFLKVVVKDIIPRVTQPWFLQKTVLDLLGPSPDVVSDKPSDTPTSTSHANSHFSKSGIIVLFLSAIQMLSGACLALIHTYKQTIITITLVNKSSLSRPTPRTQPARSQLDVPRATPFAMSRDNLRSVSSISSGASSSTSHHASTFQGKLEQPTDRALDLVRGPLVMTWAFLNVQERLATTALFQTIFMFCRFFQSFMNKYVQLVLVFRISKSTLFPNGYPGPSPIDPTPEEQFIIRQQLIKRIAERLPALVSSALLGPSPITSIDAIVDPLGDSTCNAHLAVFLFDALLLTIFPEMGVEGRDPGDTMVDEGDNDFEGYGD</sequence>
<accession>A0A0D0DMF4</accession>
<protein>
    <recommendedName>
        <fullName evidence="2">PXA domain-containing protein</fullName>
    </recommendedName>
</protein>
<proteinExistence type="predicted"/>
<feature type="domain" description="PXA" evidence="2">
    <location>
        <begin position="59"/>
        <end position="238"/>
    </location>
</feature>
<dbReference type="Proteomes" id="UP000054538">
    <property type="component" value="Unassembled WGS sequence"/>
</dbReference>
<feature type="region of interest" description="Disordered" evidence="1">
    <location>
        <begin position="506"/>
        <end position="526"/>
    </location>
</feature>
<evidence type="ECO:0000313" key="4">
    <source>
        <dbReference type="Proteomes" id="UP000054538"/>
    </source>
</evidence>
<dbReference type="OrthoDB" id="5582218at2759"/>
<feature type="compositionally biased region" description="Low complexity" evidence="1">
    <location>
        <begin position="334"/>
        <end position="350"/>
    </location>
</feature>
<gene>
    <name evidence="3" type="ORF">PAXRUDRAFT_23522</name>
</gene>
<dbReference type="InterPro" id="IPR003114">
    <property type="entry name" value="Phox_assoc"/>
</dbReference>
<evidence type="ECO:0000256" key="1">
    <source>
        <dbReference type="SAM" id="MobiDB-lite"/>
    </source>
</evidence>
<dbReference type="EMBL" id="KN824847">
    <property type="protein sequence ID" value="KIK99887.1"/>
    <property type="molecule type" value="Genomic_DNA"/>
</dbReference>
<dbReference type="PANTHER" id="PTHR22775:SF3">
    <property type="entry name" value="SORTING NEXIN-13"/>
    <property type="match status" value="1"/>
</dbReference>
<feature type="compositionally biased region" description="Acidic residues" evidence="1">
    <location>
        <begin position="513"/>
        <end position="526"/>
    </location>
</feature>
<dbReference type="STRING" id="930991.A0A0D0DMF4"/>
<dbReference type="InParanoid" id="A0A0D0DMF4"/>
<dbReference type="GO" id="GO:0035091">
    <property type="term" value="F:phosphatidylinositol binding"/>
    <property type="evidence" value="ECO:0007669"/>
    <property type="project" value="TreeGrafter"/>
</dbReference>
<evidence type="ECO:0000313" key="3">
    <source>
        <dbReference type="EMBL" id="KIK99887.1"/>
    </source>
</evidence>
<organism evidence="3 4">
    <name type="scientific">Paxillus rubicundulus Ve08.2h10</name>
    <dbReference type="NCBI Taxonomy" id="930991"/>
    <lineage>
        <taxon>Eukaryota</taxon>
        <taxon>Fungi</taxon>
        <taxon>Dikarya</taxon>
        <taxon>Basidiomycota</taxon>
        <taxon>Agaricomycotina</taxon>
        <taxon>Agaricomycetes</taxon>
        <taxon>Agaricomycetidae</taxon>
        <taxon>Boletales</taxon>
        <taxon>Paxilineae</taxon>
        <taxon>Paxillaceae</taxon>
        <taxon>Paxillus</taxon>
    </lineage>
</organism>
<dbReference type="SMART" id="SM00313">
    <property type="entry name" value="PXA"/>
    <property type="match status" value="1"/>
</dbReference>
<feature type="region of interest" description="Disordered" evidence="1">
    <location>
        <begin position="334"/>
        <end position="355"/>
    </location>
</feature>
<dbReference type="AlphaFoldDB" id="A0A0D0DMF4"/>
<reference evidence="3 4" key="1">
    <citation type="submission" date="2014-04" db="EMBL/GenBank/DDBJ databases">
        <authorList>
            <consortium name="DOE Joint Genome Institute"/>
            <person name="Kuo A."/>
            <person name="Kohler A."/>
            <person name="Jargeat P."/>
            <person name="Nagy L.G."/>
            <person name="Floudas D."/>
            <person name="Copeland A."/>
            <person name="Barry K.W."/>
            <person name="Cichocki N."/>
            <person name="Veneault-Fourrey C."/>
            <person name="LaButti K."/>
            <person name="Lindquist E.A."/>
            <person name="Lipzen A."/>
            <person name="Lundell T."/>
            <person name="Morin E."/>
            <person name="Murat C."/>
            <person name="Sun H."/>
            <person name="Tunlid A."/>
            <person name="Henrissat B."/>
            <person name="Grigoriev I.V."/>
            <person name="Hibbett D.S."/>
            <person name="Martin F."/>
            <person name="Nordberg H.P."/>
            <person name="Cantor M.N."/>
            <person name="Hua S.X."/>
        </authorList>
    </citation>
    <scope>NUCLEOTIDE SEQUENCE [LARGE SCALE GENOMIC DNA]</scope>
    <source>
        <strain evidence="3 4">Ve08.2h10</strain>
    </source>
</reference>
<evidence type="ECO:0000259" key="2">
    <source>
        <dbReference type="PROSITE" id="PS51207"/>
    </source>
</evidence>
<dbReference type="PROSITE" id="PS51207">
    <property type="entry name" value="PXA"/>
    <property type="match status" value="1"/>
</dbReference>
<keyword evidence="4" id="KW-1185">Reference proteome</keyword>
<dbReference type="HOGENOM" id="CLU_032678_0_0_1"/>
<dbReference type="Pfam" id="PF02194">
    <property type="entry name" value="PXA"/>
    <property type="match status" value="1"/>
</dbReference>